<evidence type="ECO:0000313" key="10">
    <source>
        <dbReference type="Proteomes" id="UP000326354"/>
    </source>
</evidence>
<evidence type="ECO:0000256" key="1">
    <source>
        <dbReference type="ARBA" id="ARBA00004651"/>
    </source>
</evidence>
<feature type="transmembrane region" description="Helical" evidence="7">
    <location>
        <begin position="7"/>
        <end position="29"/>
    </location>
</feature>
<keyword evidence="3" id="KW-1003">Cell membrane</keyword>
<dbReference type="Proteomes" id="UP000326354">
    <property type="component" value="Chromosome"/>
</dbReference>
<dbReference type="PANTHER" id="PTHR30151:SF0">
    <property type="entry name" value="ABC TRANSPORTER PERMEASE PROTEIN MJ0413-RELATED"/>
    <property type="match status" value="1"/>
</dbReference>
<dbReference type="RefSeq" id="WP_151967514.1">
    <property type="nucleotide sequence ID" value="NZ_AP019860.1"/>
</dbReference>
<dbReference type="FunFam" id="1.10.3720.10:FF:000003">
    <property type="entry name" value="Aliphatic sulfonate ABC transporter permease"/>
    <property type="match status" value="1"/>
</dbReference>
<keyword evidence="2 7" id="KW-0813">Transport</keyword>
<dbReference type="AlphaFoldDB" id="A0A5S9IK18"/>
<evidence type="ECO:0000256" key="6">
    <source>
        <dbReference type="ARBA" id="ARBA00023136"/>
    </source>
</evidence>
<dbReference type="EMBL" id="AP019860">
    <property type="protein sequence ID" value="BBM83309.1"/>
    <property type="molecule type" value="Genomic_DNA"/>
</dbReference>
<comment type="subcellular location">
    <subcellularLocation>
        <location evidence="1 7">Cell membrane</location>
        <topology evidence="1 7">Multi-pass membrane protein</topology>
    </subcellularLocation>
</comment>
<evidence type="ECO:0000256" key="3">
    <source>
        <dbReference type="ARBA" id="ARBA00022475"/>
    </source>
</evidence>
<dbReference type="GO" id="GO:0005886">
    <property type="term" value="C:plasma membrane"/>
    <property type="evidence" value="ECO:0007669"/>
    <property type="project" value="UniProtKB-SubCell"/>
</dbReference>
<keyword evidence="6 7" id="KW-0472">Membrane</keyword>
<comment type="similarity">
    <text evidence="7">Belongs to the binding-protein-dependent transport system permease family.</text>
</comment>
<evidence type="ECO:0000313" key="9">
    <source>
        <dbReference type="EMBL" id="BBM83309.1"/>
    </source>
</evidence>
<dbReference type="OrthoDB" id="9804353at2"/>
<evidence type="ECO:0000256" key="7">
    <source>
        <dbReference type="RuleBase" id="RU363032"/>
    </source>
</evidence>
<feature type="transmembrane region" description="Helical" evidence="7">
    <location>
        <begin position="226"/>
        <end position="247"/>
    </location>
</feature>
<feature type="transmembrane region" description="Helical" evidence="7">
    <location>
        <begin position="102"/>
        <end position="124"/>
    </location>
</feature>
<gene>
    <name evidence="9" type="ORF">UABAM_01660</name>
</gene>
<feature type="transmembrane region" description="Helical" evidence="7">
    <location>
        <begin position="130"/>
        <end position="150"/>
    </location>
</feature>
<sequence length="258" mass="28607">MGRKELDLWSASVLGALGILIFLGMWELLTRTNIIDMFFLPPPSQVVQRAWNMTVNDGVLLVDIRMSAMRVLIGFLLSVIVGIPIGLVMGMNPYIRAMINPIISIIRPLPALSWIPLSMLWLGIDEQQKYAIVFMGCFASIVVYTTDATLRVDPLLQRAARNLGASRLQVLLHVTLPGALPDILSGLKVVLAIAWTCVISAEMVGANSGLGFRIWTAKEWSDTSQVLVGMICISLTVLLLDILFRFIEKFLLPWQSKD</sequence>
<feature type="transmembrane region" description="Helical" evidence="7">
    <location>
        <begin position="189"/>
        <end position="206"/>
    </location>
</feature>
<evidence type="ECO:0000256" key="2">
    <source>
        <dbReference type="ARBA" id="ARBA00022448"/>
    </source>
</evidence>
<organism evidence="9 10">
    <name type="scientific">Uabimicrobium amorphum</name>
    <dbReference type="NCBI Taxonomy" id="2596890"/>
    <lineage>
        <taxon>Bacteria</taxon>
        <taxon>Pseudomonadati</taxon>
        <taxon>Planctomycetota</taxon>
        <taxon>Candidatus Uabimicrobiia</taxon>
        <taxon>Candidatus Uabimicrobiales</taxon>
        <taxon>Candidatus Uabimicrobiaceae</taxon>
        <taxon>Candidatus Uabimicrobium</taxon>
    </lineage>
</organism>
<feature type="transmembrane region" description="Helical" evidence="7">
    <location>
        <begin position="68"/>
        <end position="90"/>
    </location>
</feature>
<accession>A0A5S9IK18</accession>
<evidence type="ECO:0000256" key="5">
    <source>
        <dbReference type="ARBA" id="ARBA00022989"/>
    </source>
</evidence>
<dbReference type="GO" id="GO:0042918">
    <property type="term" value="P:alkanesulfonate transmembrane transport"/>
    <property type="evidence" value="ECO:0007669"/>
    <property type="project" value="UniProtKB-ARBA"/>
</dbReference>
<dbReference type="InterPro" id="IPR035906">
    <property type="entry name" value="MetI-like_sf"/>
</dbReference>
<dbReference type="SUPFAM" id="SSF161098">
    <property type="entry name" value="MetI-like"/>
    <property type="match status" value="1"/>
</dbReference>
<dbReference type="PROSITE" id="PS50928">
    <property type="entry name" value="ABC_TM1"/>
    <property type="match status" value="1"/>
</dbReference>
<dbReference type="CDD" id="cd06261">
    <property type="entry name" value="TM_PBP2"/>
    <property type="match status" value="1"/>
</dbReference>
<evidence type="ECO:0000259" key="8">
    <source>
        <dbReference type="PROSITE" id="PS50928"/>
    </source>
</evidence>
<dbReference type="Pfam" id="PF00528">
    <property type="entry name" value="BPD_transp_1"/>
    <property type="match status" value="1"/>
</dbReference>
<reference evidence="9 10" key="1">
    <citation type="submission" date="2019-08" db="EMBL/GenBank/DDBJ databases">
        <title>Complete genome sequence of Candidatus Uab amorphum.</title>
        <authorList>
            <person name="Shiratori T."/>
            <person name="Suzuki S."/>
            <person name="Kakizawa Y."/>
            <person name="Ishida K."/>
        </authorList>
    </citation>
    <scope>NUCLEOTIDE SEQUENCE [LARGE SCALE GENOMIC DNA]</scope>
    <source>
        <strain evidence="9 10">SRT547</strain>
    </source>
</reference>
<keyword evidence="10" id="KW-1185">Reference proteome</keyword>
<keyword evidence="4 7" id="KW-0812">Transmembrane</keyword>
<dbReference type="Gene3D" id="1.10.3720.10">
    <property type="entry name" value="MetI-like"/>
    <property type="match status" value="1"/>
</dbReference>
<keyword evidence="5 7" id="KW-1133">Transmembrane helix</keyword>
<name>A0A5S9IK18_UABAM</name>
<dbReference type="PANTHER" id="PTHR30151">
    <property type="entry name" value="ALKANE SULFONATE ABC TRANSPORTER-RELATED, MEMBRANE SUBUNIT"/>
    <property type="match status" value="1"/>
</dbReference>
<protein>
    <submittedName>
        <fullName evidence="9">ABC transporter permease</fullName>
    </submittedName>
</protein>
<proteinExistence type="inferred from homology"/>
<dbReference type="KEGG" id="uam:UABAM_01660"/>
<feature type="domain" description="ABC transmembrane type-1" evidence="8">
    <location>
        <begin position="64"/>
        <end position="244"/>
    </location>
</feature>
<evidence type="ECO:0000256" key="4">
    <source>
        <dbReference type="ARBA" id="ARBA00022692"/>
    </source>
</evidence>
<dbReference type="InterPro" id="IPR000515">
    <property type="entry name" value="MetI-like"/>
</dbReference>